<name>W1Q341_ABIDE</name>
<reference evidence="1" key="1">
    <citation type="submission" date="2013-06" db="EMBL/GenBank/DDBJ databases">
        <authorList>
            <person name="Weinstock G."/>
            <person name="Sodergren E."/>
            <person name="Clifton S."/>
            <person name="Fulton L."/>
            <person name="Fulton B."/>
            <person name="Courtney L."/>
            <person name="Fronick C."/>
            <person name="Harrison M."/>
            <person name="Strong C."/>
            <person name="Farmer C."/>
            <person name="Delahaunty K."/>
            <person name="Markovic C."/>
            <person name="Hall O."/>
            <person name="Minx P."/>
            <person name="Tomlinson C."/>
            <person name="Mitreva M."/>
            <person name="Nelson J."/>
            <person name="Hou S."/>
            <person name="Wollam A."/>
            <person name="Pepin K.H."/>
            <person name="Johnson M."/>
            <person name="Bhonagiri V."/>
            <person name="Nash W.E."/>
            <person name="Warren W."/>
            <person name="Chinwalla A."/>
            <person name="Mardis E.R."/>
            <person name="Wilson R.K."/>
        </authorList>
    </citation>
    <scope>NUCLEOTIDE SEQUENCE [LARGE SCALE GENOMIC DNA]</scope>
    <source>
        <strain evidence="1">ATCC 49176</strain>
    </source>
</reference>
<evidence type="ECO:0000313" key="2">
    <source>
        <dbReference type="Proteomes" id="UP000019050"/>
    </source>
</evidence>
<dbReference type="AlphaFoldDB" id="W1Q341"/>
<comment type="caution">
    <text evidence="1">The sequence shown here is derived from an EMBL/GenBank/DDBJ whole genome shotgun (WGS) entry which is preliminary data.</text>
</comment>
<protein>
    <submittedName>
        <fullName evidence="1">Uncharacterized protein</fullName>
    </submittedName>
</protein>
<dbReference type="HOGENOM" id="CLU_2893475_0_0_9"/>
<dbReference type="EMBL" id="ACIN03000007">
    <property type="protein sequence ID" value="ESK65580.1"/>
    <property type="molecule type" value="Genomic_DNA"/>
</dbReference>
<dbReference type="OrthoDB" id="2604865at2"/>
<keyword evidence="2" id="KW-1185">Reference proteome</keyword>
<proteinExistence type="predicted"/>
<sequence>MKMSTSSYTSQSLAPLLPEPVRQHFLSLPPSHQAEWLTYLNEAKQEVTKERRLAKMIDQLTP</sequence>
<dbReference type="Pfam" id="PF13376">
    <property type="entry name" value="OmdA"/>
    <property type="match status" value="1"/>
</dbReference>
<dbReference type="Proteomes" id="UP000019050">
    <property type="component" value="Unassembled WGS sequence"/>
</dbReference>
<organism evidence="1 2">
    <name type="scientific">Abiotrophia defectiva ATCC 49176</name>
    <dbReference type="NCBI Taxonomy" id="592010"/>
    <lineage>
        <taxon>Bacteria</taxon>
        <taxon>Bacillati</taxon>
        <taxon>Bacillota</taxon>
        <taxon>Bacilli</taxon>
        <taxon>Lactobacillales</taxon>
        <taxon>Aerococcaceae</taxon>
        <taxon>Abiotrophia</taxon>
    </lineage>
</organism>
<accession>W1Q341</accession>
<gene>
    <name evidence="1" type="ORF">GCWU000182_001054</name>
</gene>
<evidence type="ECO:0000313" key="1">
    <source>
        <dbReference type="EMBL" id="ESK65580.1"/>
    </source>
</evidence>